<dbReference type="InterPro" id="IPR001841">
    <property type="entry name" value="Znf_RING"/>
</dbReference>
<evidence type="ECO:0000256" key="1">
    <source>
        <dbReference type="ARBA" id="ARBA00006672"/>
    </source>
</evidence>
<name>A0A1S3K9B1_LINAN</name>
<dbReference type="CDD" id="cd14321">
    <property type="entry name" value="UBA_IAPs"/>
    <property type="match status" value="1"/>
</dbReference>
<sequence length="282" mass="31835">PVNLAKAGFFYAGISDNVKCFYCDGGLRNWEPQDDPWTEHARWFPFCDFVLQRKGEEFIRHVQQRFACHSNDTPQLTSQNQAAITNVRRREAGQYVVEAREIEARLDIPIVQAVLQMGYPRDTVRKVIENRLRTTGDDFPNAESLFEAILSYEEWQTQGEAREQTLLGVAEPAQDTPSPSRTPKPAKEEKKRGKKKQKSTEAKTTVGENDEEAISLIEENQRLKAQMTCKICMDEEVSVVFLPCGHLVICAQCAPALRSCPICTSLIRATVGANIPQLSYDP</sequence>
<dbReference type="GeneID" id="106179842"/>
<dbReference type="SUPFAM" id="SSF57924">
    <property type="entry name" value="Inhibitor of apoptosis (IAP) repeat"/>
    <property type="match status" value="1"/>
</dbReference>
<comment type="similarity">
    <text evidence="1">Belongs to the IAP family.</text>
</comment>
<dbReference type="PROSITE" id="PS50143">
    <property type="entry name" value="BIR_REPEAT_2"/>
    <property type="match status" value="1"/>
</dbReference>
<dbReference type="Gene3D" id="1.10.1170.10">
    <property type="entry name" value="Inhibitor Of Apoptosis Protein (2mihbC-IAP-1), Chain A"/>
    <property type="match status" value="2"/>
</dbReference>
<dbReference type="GO" id="GO:0051726">
    <property type="term" value="P:regulation of cell cycle"/>
    <property type="evidence" value="ECO:0007669"/>
    <property type="project" value="TreeGrafter"/>
</dbReference>
<accession>A0A1S3K9B1</accession>
<keyword evidence="3 5" id="KW-0863">Zinc-finger</keyword>
<dbReference type="PANTHER" id="PTHR10044:SF139">
    <property type="entry name" value="DEATH-ASSOCIATED INHIBITOR OF APOPTOSIS 2"/>
    <property type="match status" value="1"/>
</dbReference>
<dbReference type="CDD" id="cd00022">
    <property type="entry name" value="BIR"/>
    <property type="match status" value="1"/>
</dbReference>
<dbReference type="Gene3D" id="1.10.533.10">
    <property type="entry name" value="Death Domain, Fas"/>
    <property type="match status" value="1"/>
</dbReference>
<evidence type="ECO:0000256" key="2">
    <source>
        <dbReference type="ARBA" id="ARBA00022723"/>
    </source>
</evidence>
<dbReference type="GO" id="GO:0061630">
    <property type="term" value="F:ubiquitin protein ligase activity"/>
    <property type="evidence" value="ECO:0007669"/>
    <property type="project" value="TreeGrafter"/>
</dbReference>
<keyword evidence="4" id="KW-0862">Zinc</keyword>
<dbReference type="Pfam" id="PF13920">
    <property type="entry name" value="zf-C3HC4_3"/>
    <property type="match status" value="1"/>
</dbReference>
<dbReference type="GO" id="GO:0008270">
    <property type="term" value="F:zinc ion binding"/>
    <property type="evidence" value="ECO:0007669"/>
    <property type="project" value="UniProtKB-KW"/>
</dbReference>
<protein>
    <submittedName>
        <fullName evidence="9">Baculoviral IAP repeat-containing protein 3-like</fullName>
    </submittedName>
</protein>
<evidence type="ECO:0000259" key="7">
    <source>
        <dbReference type="PROSITE" id="PS50089"/>
    </source>
</evidence>
<dbReference type="PROSITE" id="PS50089">
    <property type="entry name" value="ZF_RING_2"/>
    <property type="match status" value="1"/>
</dbReference>
<evidence type="ECO:0000256" key="5">
    <source>
        <dbReference type="PROSITE-ProRule" id="PRU00175"/>
    </source>
</evidence>
<dbReference type="GO" id="GO:0005737">
    <property type="term" value="C:cytoplasm"/>
    <property type="evidence" value="ECO:0007669"/>
    <property type="project" value="TreeGrafter"/>
</dbReference>
<feature type="domain" description="RING-type" evidence="7">
    <location>
        <begin position="229"/>
        <end position="264"/>
    </location>
</feature>
<evidence type="ECO:0000256" key="6">
    <source>
        <dbReference type="SAM" id="MobiDB-lite"/>
    </source>
</evidence>
<dbReference type="CDD" id="cd16713">
    <property type="entry name" value="RING-HC_BIRC2_3_7"/>
    <property type="match status" value="1"/>
</dbReference>
<dbReference type="FunFam" id="1.10.1170.10:FF:000002">
    <property type="entry name" value="Baculoviral IAP repeat containing 7"/>
    <property type="match status" value="1"/>
</dbReference>
<dbReference type="PANTHER" id="PTHR10044">
    <property type="entry name" value="INHIBITOR OF APOPTOSIS"/>
    <property type="match status" value="1"/>
</dbReference>
<keyword evidence="8" id="KW-1185">Reference proteome</keyword>
<keyword evidence="2" id="KW-0479">Metal-binding</keyword>
<evidence type="ECO:0000313" key="9">
    <source>
        <dbReference type="RefSeq" id="XP_013419082.1"/>
    </source>
</evidence>
<dbReference type="RefSeq" id="XP_013419082.1">
    <property type="nucleotide sequence ID" value="XM_013563628.1"/>
</dbReference>
<dbReference type="InterPro" id="IPR001370">
    <property type="entry name" value="BIR_rpt"/>
</dbReference>
<dbReference type="Proteomes" id="UP000085678">
    <property type="component" value="Unplaced"/>
</dbReference>
<dbReference type="Pfam" id="PF00653">
    <property type="entry name" value="BIR"/>
    <property type="match status" value="1"/>
</dbReference>
<dbReference type="Gene3D" id="1.10.8.10">
    <property type="entry name" value="DNA helicase RuvA subunit, C-terminal domain"/>
    <property type="match status" value="1"/>
</dbReference>
<organism evidence="8 9">
    <name type="scientific">Lingula anatina</name>
    <name type="common">Brachiopod</name>
    <name type="synonym">Lingula unguis</name>
    <dbReference type="NCBI Taxonomy" id="7574"/>
    <lineage>
        <taxon>Eukaryota</taxon>
        <taxon>Metazoa</taxon>
        <taxon>Spiralia</taxon>
        <taxon>Lophotrochozoa</taxon>
        <taxon>Brachiopoda</taxon>
        <taxon>Linguliformea</taxon>
        <taxon>Lingulata</taxon>
        <taxon>Lingulida</taxon>
        <taxon>Linguloidea</taxon>
        <taxon>Lingulidae</taxon>
        <taxon>Lingula</taxon>
    </lineage>
</organism>
<feature type="non-terminal residue" evidence="9">
    <location>
        <position position="1"/>
    </location>
</feature>
<gene>
    <name evidence="9" type="primary">LOC106179842</name>
</gene>
<evidence type="ECO:0000313" key="8">
    <source>
        <dbReference type="Proteomes" id="UP000085678"/>
    </source>
</evidence>
<dbReference type="AlphaFoldDB" id="A0A1S3K9B1"/>
<evidence type="ECO:0000256" key="3">
    <source>
        <dbReference type="ARBA" id="ARBA00022771"/>
    </source>
</evidence>
<dbReference type="InterPro" id="IPR050784">
    <property type="entry name" value="IAP"/>
</dbReference>
<dbReference type="GO" id="GO:0043066">
    <property type="term" value="P:negative regulation of apoptotic process"/>
    <property type="evidence" value="ECO:0007669"/>
    <property type="project" value="TreeGrafter"/>
</dbReference>
<reference evidence="9" key="1">
    <citation type="submission" date="2025-08" db="UniProtKB">
        <authorList>
            <consortium name="RefSeq"/>
        </authorList>
    </citation>
    <scope>IDENTIFICATION</scope>
    <source>
        <tissue evidence="9">Gonads</tissue>
    </source>
</reference>
<feature type="region of interest" description="Disordered" evidence="6">
    <location>
        <begin position="169"/>
        <end position="208"/>
    </location>
</feature>
<evidence type="ECO:0000256" key="4">
    <source>
        <dbReference type="ARBA" id="ARBA00022833"/>
    </source>
</evidence>
<dbReference type="OrthoDB" id="4034597at2759"/>
<dbReference type="KEGG" id="lak:106179842"/>
<dbReference type="InParanoid" id="A0A1S3K9B1"/>
<dbReference type="GO" id="GO:0043027">
    <property type="term" value="F:cysteine-type endopeptidase inhibitor activity involved in apoptotic process"/>
    <property type="evidence" value="ECO:0007669"/>
    <property type="project" value="TreeGrafter"/>
</dbReference>
<dbReference type="GO" id="GO:0005634">
    <property type="term" value="C:nucleus"/>
    <property type="evidence" value="ECO:0007669"/>
    <property type="project" value="TreeGrafter"/>
</dbReference>
<dbReference type="InterPro" id="IPR011029">
    <property type="entry name" value="DEATH-like_dom_sf"/>
</dbReference>
<dbReference type="STRING" id="7574.A0A1S3K9B1"/>
<proteinExistence type="inferred from homology"/>
<dbReference type="GO" id="GO:0031398">
    <property type="term" value="P:positive regulation of protein ubiquitination"/>
    <property type="evidence" value="ECO:0007669"/>
    <property type="project" value="TreeGrafter"/>
</dbReference>
<dbReference type="SMART" id="SM00184">
    <property type="entry name" value="RING"/>
    <property type="match status" value="1"/>
</dbReference>
<dbReference type="SMART" id="SM00238">
    <property type="entry name" value="BIR"/>
    <property type="match status" value="1"/>
</dbReference>